<evidence type="ECO:0000313" key="4">
    <source>
        <dbReference type="EMBL" id="GLR49365.1"/>
    </source>
</evidence>
<dbReference type="EMBL" id="BSOP01000005">
    <property type="protein sequence ID" value="GLR49365.1"/>
    <property type="molecule type" value="Genomic_DNA"/>
</dbReference>
<comment type="caution">
    <text evidence="4">The sequence shown here is derived from an EMBL/GenBank/DDBJ whole genome shotgun (WGS) entry which is preliminary data.</text>
</comment>
<keyword evidence="4" id="KW-0449">Lipoprotein</keyword>
<name>A0ABQ5ZBG2_9HYPH</name>
<organism evidence="4 5">
    <name type="scientific">Shinella yambaruensis</name>
    <dbReference type="NCBI Taxonomy" id="415996"/>
    <lineage>
        <taxon>Bacteria</taxon>
        <taxon>Pseudomonadati</taxon>
        <taxon>Pseudomonadota</taxon>
        <taxon>Alphaproteobacteria</taxon>
        <taxon>Hyphomicrobiales</taxon>
        <taxon>Rhizobiaceae</taxon>
        <taxon>Shinella</taxon>
    </lineage>
</organism>
<feature type="region of interest" description="Disordered" evidence="1">
    <location>
        <begin position="271"/>
        <end position="294"/>
    </location>
</feature>
<evidence type="ECO:0000256" key="2">
    <source>
        <dbReference type="SAM" id="SignalP"/>
    </source>
</evidence>
<feature type="region of interest" description="Disordered" evidence="1">
    <location>
        <begin position="39"/>
        <end position="78"/>
    </location>
</feature>
<reference evidence="5" key="1">
    <citation type="journal article" date="2019" name="Int. J. Syst. Evol. Microbiol.">
        <title>The Global Catalogue of Microorganisms (GCM) 10K type strain sequencing project: providing services to taxonomists for standard genome sequencing and annotation.</title>
        <authorList>
            <consortium name="The Broad Institute Genomics Platform"/>
            <consortium name="The Broad Institute Genome Sequencing Center for Infectious Disease"/>
            <person name="Wu L."/>
            <person name="Ma J."/>
        </authorList>
    </citation>
    <scope>NUCLEOTIDE SEQUENCE [LARGE SCALE GENOMIC DNA]</scope>
    <source>
        <strain evidence="5">NBRC 102122</strain>
    </source>
</reference>
<evidence type="ECO:0000256" key="1">
    <source>
        <dbReference type="SAM" id="MobiDB-lite"/>
    </source>
</evidence>
<evidence type="ECO:0000313" key="5">
    <source>
        <dbReference type="Proteomes" id="UP001156702"/>
    </source>
</evidence>
<dbReference type="SUPFAM" id="SSF55166">
    <property type="entry name" value="Hedgehog/DD-peptidase"/>
    <property type="match status" value="1"/>
</dbReference>
<feature type="domain" description="Peptidase M15A C-terminal" evidence="3">
    <location>
        <begin position="334"/>
        <end position="433"/>
    </location>
</feature>
<dbReference type="Pfam" id="PF08291">
    <property type="entry name" value="Peptidase_M15_3"/>
    <property type="match status" value="1"/>
</dbReference>
<feature type="chain" id="PRO_5045198414" evidence="2">
    <location>
        <begin position="34"/>
        <end position="448"/>
    </location>
</feature>
<dbReference type="PROSITE" id="PS51257">
    <property type="entry name" value="PROKAR_LIPOPROTEIN"/>
    <property type="match status" value="1"/>
</dbReference>
<evidence type="ECO:0000259" key="3">
    <source>
        <dbReference type="Pfam" id="PF08291"/>
    </source>
</evidence>
<keyword evidence="5" id="KW-1185">Reference proteome</keyword>
<gene>
    <name evidence="4" type="ORF">GCM10007923_05700</name>
</gene>
<dbReference type="InterPro" id="IPR013230">
    <property type="entry name" value="Peptidase_M15A_C"/>
</dbReference>
<protein>
    <submittedName>
        <fullName evidence="4">Lipoprotein</fullName>
    </submittedName>
</protein>
<sequence>MQDMQGKWPGLKALRYGLLLAVSVATLSGCVSAVSTDMRADGRAAQESEDTLAEGSTDETTTPVVSAGAAGGTAGEPSVTADAASAAVADRQVADDAAAERSGLVMQPTTLNAGRASIYGTGGQAVATGNAYATQTAGANASVNSLYAGTGAAQTADQAGRLPVEDMPPVGSTGQQPLAVPGDEQAEITLPENGPIPKTARTALTAEAATGNAADLVLATPADDGAAAVLPGTTGQASATDIKKDEPRKTMTLASLFANKREARQQFDGNRFAEGPRRVLNRESASATRKASLGTLPGVSMASSMFSTDHSEADEVEDDGPQFKEVASLAGLARLAPNGLWLQTEKVRTGCFKPELLQVLKTIEKHYDKPIIVTSGLRDIKVNRAKQSLHTRCAAADIQISGVSKWELAEYLRSMPGRGGVGTYCHTESVHIDIGPERDWNWRCRRRK</sequence>
<feature type="signal peptide" evidence="2">
    <location>
        <begin position="1"/>
        <end position="33"/>
    </location>
</feature>
<accession>A0ABQ5ZBG2</accession>
<keyword evidence="2" id="KW-0732">Signal</keyword>
<dbReference type="Gene3D" id="3.30.1380.10">
    <property type="match status" value="1"/>
</dbReference>
<dbReference type="InterPro" id="IPR009045">
    <property type="entry name" value="Zn_M74/Hedgehog-like"/>
</dbReference>
<proteinExistence type="predicted"/>
<dbReference type="Proteomes" id="UP001156702">
    <property type="component" value="Unassembled WGS sequence"/>
</dbReference>